<proteinExistence type="predicted"/>
<dbReference type="InterPro" id="IPR050383">
    <property type="entry name" value="GlyoxalaseI/FosfomycinResist"/>
</dbReference>
<dbReference type="Proteomes" id="UP000184071">
    <property type="component" value="Unassembled WGS sequence"/>
</dbReference>
<organism evidence="2 3">
    <name type="scientific">Flavobacterium defluvii</name>
    <dbReference type="NCBI Taxonomy" id="370979"/>
    <lineage>
        <taxon>Bacteria</taxon>
        <taxon>Pseudomonadati</taxon>
        <taxon>Bacteroidota</taxon>
        <taxon>Flavobacteriia</taxon>
        <taxon>Flavobacteriales</taxon>
        <taxon>Flavobacteriaceae</taxon>
        <taxon>Flavobacterium</taxon>
    </lineage>
</organism>
<dbReference type="InterPro" id="IPR037523">
    <property type="entry name" value="VOC_core"/>
</dbReference>
<dbReference type="PROSITE" id="PS51819">
    <property type="entry name" value="VOC"/>
    <property type="match status" value="1"/>
</dbReference>
<evidence type="ECO:0000259" key="1">
    <source>
        <dbReference type="PROSITE" id="PS51819"/>
    </source>
</evidence>
<feature type="domain" description="VOC" evidence="1">
    <location>
        <begin position="3"/>
        <end position="128"/>
    </location>
</feature>
<gene>
    <name evidence="2" type="ORF">SAMN05443663_10450</name>
</gene>
<dbReference type="SUPFAM" id="SSF54593">
    <property type="entry name" value="Glyoxalase/Bleomycin resistance protein/Dihydroxybiphenyl dioxygenase"/>
    <property type="match status" value="1"/>
</dbReference>
<evidence type="ECO:0000313" key="3">
    <source>
        <dbReference type="Proteomes" id="UP000184071"/>
    </source>
</evidence>
<dbReference type="OrthoDB" id="9796521at2"/>
<sequence>MVKFGYTILYVEDVEKSIEFYENAFGFERKFISPDNDYGELSTGETTLSFASKKLASQNLSEGFIESSLEDKPFAIELGFITEDVGEFVQKATSFGAVLVSEPKKKPWGQVVAYVRDTDGFLLEICTPVHE</sequence>
<evidence type="ECO:0000313" key="2">
    <source>
        <dbReference type="EMBL" id="SHG82961.1"/>
    </source>
</evidence>
<dbReference type="AlphaFoldDB" id="A0A1M5N099"/>
<dbReference type="PANTHER" id="PTHR21366:SF22">
    <property type="entry name" value="VOC DOMAIN-CONTAINING PROTEIN"/>
    <property type="match status" value="1"/>
</dbReference>
<name>A0A1M5N099_9FLAO</name>
<accession>A0A1M5N099</accession>
<dbReference type="Pfam" id="PF00903">
    <property type="entry name" value="Glyoxalase"/>
    <property type="match status" value="1"/>
</dbReference>
<protein>
    <submittedName>
        <fullName evidence="2">Uncharacterized conserved protein PhnB, glyoxalase superfamily</fullName>
    </submittedName>
</protein>
<dbReference type="EMBL" id="FQWC01000004">
    <property type="protein sequence ID" value="SHG82961.1"/>
    <property type="molecule type" value="Genomic_DNA"/>
</dbReference>
<dbReference type="RefSeq" id="WP_073416116.1">
    <property type="nucleotide sequence ID" value="NZ_FQWC01000004.1"/>
</dbReference>
<reference evidence="3" key="1">
    <citation type="submission" date="2016-11" db="EMBL/GenBank/DDBJ databases">
        <authorList>
            <person name="Varghese N."/>
            <person name="Submissions S."/>
        </authorList>
    </citation>
    <scope>NUCLEOTIDE SEQUENCE [LARGE SCALE GENOMIC DNA]</scope>
    <source>
        <strain evidence="3">DSM 17963</strain>
    </source>
</reference>
<dbReference type="InterPro" id="IPR004360">
    <property type="entry name" value="Glyas_Fos-R_dOase_dom"/>
</dbReference>
<dbReference type="CDD" id="cd07264">
    <property type="entry name" value="VOC_like"/>
    <property type="match status" value="1"/>
</dbReference>
<dbReference type="PANTHER" id="PTHR21366">
    <property type="entry name" value="GLYOXALASE FAMILY PROTEIN"/>
    <property type="match status" value="1"/>
</dbReference>
<dbReference type="InterPro" id="IPR029068">
    <property type="entry name" value="Glyas_Bleomycin-R_OHBP_Dase"/>
</dbReference>
<keyword evidence="3" id="KW-1185">Reference proteome</keyword>
<dbReference type="Gene3D" id="3.10.180.10">
    <property type="entry name" value="2,3-Dihydroxybiphenyl 1,2-Dioxygenase, domain 1"/>
    <property type="match status" value="1"/>
</dbReference>
<dbReference type="STRING" id="370979.SAMN05443663_10450"/>